<comment type="catalytic activity">
    <reaction evidence="6">
        <text>4-demethyl-7-[(3S)-3-amino-3-carboxypropyl]wyosine(37) in tRNA(Phe) + S-adenosyl-L-methionine = 7-[(3S)-3-amino-3-carboxypropyl]wyosine(37) in tRNA(Phe) + S-adenosyl-L-homocysteine + H(+)</text>
        <dbReference type="Rhea" id="RHEA:36635"/>
        <dbReference type="Rhea" id="RHEA-COMP:10378"/>
        <dbReference type="Rhea" id="RHEA-COMP:10379"/>
        <dbReference type="ChEBI" id="CHEBI:15378"/>
        <dbReference type="ChEBI" id="CHEBI:57856"/>
        <dbReference type="ChEBI" id="CHEBI:59789"/>
        <dbReference type="ChEBI" id="CHEBI:73543"/>
        <dbReference type="ChEBI" id="CHEBI:73550"/>
        <dbReference type="EC" id="2.1.1.282"/>
    </reaction>
</comment>
<evidence type="ECO:0000256" key="3">
    <source>
        <dbReference type="ARBA" id="ARBA00022679"/>
    </source>
</evidence>
<name>A0A7J6MW58_PEROL</name>
<dbReference type="Pfam" id="PF02676">
    <property type="entry name" value="TYW3"/>
    <property type="match status" value="1"/>
</dbReference>
<dbReference type="PROSITE" id="PS51679">
    <property type="entry name" value="SAM_MT_C5"/>
    <property type="match status" value="1"/>
</dbReference>
<feature type="domain" description="tRNA wybutosine-synthesizing protein" evidence="8">
    <location>
        <begin position="462"/>
        <end position="648"/>
    </location>
</feature>
<dbReference type="EC" id="2.1.1.282" evidence="1"/>
<dbReference type="AlphaFoldDB" id="A0A7J6MW58"/>
<dbReference type="Pfam" id="PF00145">
    <property type="entry name" value="DNA_methylase"/>
    <property type="match status" value="1"/>
</dbReference>
<dbReference type="InterPro" id="IPR003827">
    <property type="entry name" value="tRNA_yW-synthesising"/>
</dbReference>
<dbReference type="PRINTS" id="PR00105">
    <property type="entry name" value="C5METTRFRASE"/>
</dbReference>
<comment type="caution">
    <text evidence="9">The sequence shown here is derived from an EMBL/GenBank/DDBJ whole genome shotgun (WGS) entry which is preliminary data.</text>
</comment>
<evidence type="ECO:0000256" key="7">
    <source>
        <dbReference type="PROSITE-ProRule" id="PRU01016"/>
    </source>
</evidence>
<dbReference type="Proteomes" id="UP000572268">
    <property type="component" value="Unassembled WGS sequence"/>
</dbReference>
<gene>
    <name evidence="9" type="ORF">FOL46_009649</name>
</gene>
<dbReference type="Gene3D" id="3.90.120.10">
    <property type="entry name" value="DNA Methylase, subunit A, domain 2"/>
    <property type="match status" value="1"/>
</dbReference>
<dbReference type="GO" id="GO:0008168">
    <property type="term" value="F:methyltransferase activity"/>
    <property type="evidence" value="ECO:0007669"/>
    <property type="project" value="UniProtKB-KW"/>
</dbReference>
<keyword evidence="5" id="KW-0819">tRNA processing</keyword>
<evidence type="ECO:0000313" key="9">
    <source>
        <dbReference type="EMBL" id="KAF4675859.1"/>
    </source>
</evidence>
<evidence type="ECO:0000256" key="1">
    <source>
        <dbReference type="ARBA" id="ARBA00012750"/>
    </source>
</evidence>
<dbReference type="InterPro" id="IPR036602">
    <property type="entry name" value="tRNA_yW-synthesising-like_sf"/>
</dbReference>
<evidence type="ECO:0000256" key="6">
    <source>
        <dbReference type="ARBA" id="ARBA00049202"/>
    </source>
</evidence>
<evidence type="ECO:0000313" key="10">
    <source>
        <dbReference type="Proteomes" id="UP000572268"/>
    </source>
</evidence>
<proteinExistence type="inferred from homology"/>
<evidence type="ECO:0000256" key="5">
    <source>
        <dbReference type="ARBA" id="ARBA00022694"/>
    </source>
</evidence>
<keyword evidence="3 7" id="KW-0808">Transferase</keyword>
<evidence type="ECO:0000256" key="2">
    <source>
        <dbReference type="ARBA" id="ARBA00022603"/>
    </source>
</evidence>
<organism evidence="9 10">
    <name type="scientific">Perkinsus olseni</name>
    <name type="common">Perkinsus atlanticus</name>
    <dbReference type="NCBI Taxonomy" id="32597"/>
    <lineage>
        <taxon>Eukaryota</taxon>
        <taxon>Sar</taxon>
        <taxon>Alveolata</taxon>
        <taxon>Perkinsozoa</taxon>
        <taxon>Perkinsea</taxon>
        <taxon>Perkinsida</taxon>
        <taxon>Perkinsidae</taxon>
        <taxon>Perkinsus</taxon>
    </lineage>
</organism>
<dbReference type="EMBL" id="JABANN010000009">
    <property type="protein sequence ID" value="KAF4675859.1"/>
    <property type="molecule type" value="Genomic_DNA"/>
</dbReference>
<evidence type="ECO:0000259" key="8">
    <source>
        <dbReference type="Pfam" id="PF02676"/>
    </source>
</evidence>
<dbReference type="GO" id="GO:0032259">
    <property type="term" value="P:methylation"/>
    <property type="evidence" value="ECO:0007669"/>
    <property type="project" value="UniProtKB-KW"/>
</dbReference>
<accession>A0A7J6MW58</accession>
<keyword evidence="2 7" id="KW-0489">Methyltransferase</keyword>
<protein>
    <recommendedName>
        <fullName evidence="1">tRNA(Phe) 7-[(3-amino-3-carboxypropyl)-4-demethylwyosine(37)-N(4)]-methyltransferase</fullName>
        <ecNumber evidence="1">2.1.1.282</ecNumber>
    </recommendedName>
</protein>
<dbReference type="PANTHER" id="PTHR46098">
    <property type="entry name" value="TRNA (CYTOSINE(38)-C(5))-METHYLTRANSFERASE"/>
    <property type="match status" value="1"/>
</dbReference>
<keyword evidence="4 7" id="KW-0949">S-adenosyl-L-methionine</keyword>
<dbReference type="InterPro" id="IPR050750">
    <property type="entry name" value="C5-MTase"/>
</dbReference>
<dbReference type="SUPFAM" id="SSF111278">
    <property type="entry name" value="SSo0622-like"/>
    <property type="match status" value="1"/>
</dbReference>
<sequence length="666" mass="74100">MAPHEVKILELFSGIGGMRCALASAGIQSTTITAVDVNTESNKVYNKSYGDKPQAKNIASAGVKWFDSMDAVMWTMSPPCQPYTRQGKQQDSDDCRASALGRIIEVLGKMKNPPRVILLENVVHFERSASLCELLHTLHKIGGYHCRGFMLSPMQFGFPNSRSRFYLVAIRDEAAFSKLPSGTADDAETLSLTVYKSIPCAHCNEKSLRVESKEVVTPIPGQEGFELVMADIECDCEYVPREIGLFLDSPDSLSTTCDVPKTTLEKASSFCFDIVSAKSLQSMCFTKAYRKFYNGTGSVLLKSQTPTEPDWWDEMGRPHFRDLKSMTELVGQLRYFTSSEIARLQGFPLKSDGNRWRPALCSKHEEAVEPREKRPKIDEDVATSLCTDVEELEVPVRALVGMLGNSLNPEVVNKVLPLKRAPVPMDSASNSSACLVVLALSMMSKRQSPSYTVKQFLNQKKNALTKADKSSKGSWDSATIPLCDLINSSDDYYTTSSCSGRVQVWAGESTQSKTDGHFMHRYGISHDYIPTDYLQNLPGPEEEPFLWLKFEPIILHVACSSLESAMKLVRGFRTVLPLSMIRSIQASSPEDCKKVLIAVEGEDRIDAPIRFQGQDLYTGPAADWLIKAANEKLRRNFERIDEVTEAVKKVLEGVDMPTCEDFTPSE</sequence>
<reference evidence="9 10" key="1">
    <citation type="submission" date="2020-04" db="EMBL/GenBank/DDBJ databases">
        <title>Perkinsus olseni comparative genomics.</title>
        <authorList>
            <person name="Bogema D.R."/>
        </authorList>
    </citation>
    <scope>NUCLEOTIDE SEQUENCE [LARGE SCALE GENOMIC DNA]</scope>
    <source>
        <strain evidence="9">ATCC PRA-31</strain>
    </source>
</reference>
<evidence type="ECO:0000256" key="4">
    <source>
        <dbReference type="ARBA" id="ARBA00022691"/>
    </source>
</evidence>
<dbReference type="InterPro" id="IPR001525">
    <property type="entry name" value="C5_MeTfrase"/>
</dbReference>
<feature type="active site" evidence="7">
    <location>
        <position position="80"/>
    </location>
</feature>
<dbReference type="SUPFAM" id="SSF53335">
    <property type="entry name" value="S-adenosyl-L-methionine-dependent methyltransferases"/>
    <property type="match status" value="1"/>
</dbReference>
<dbReference type="GO" id="GO:0005634">
    <property type="term" value="C:nucleus"/>
    <property type="evidence" value="ECO:0007669"/>
    <property type="project" value="TreeGrafter"/>
</dbReference>
<dbReference type="GO" id="GO:0008033">
    <property type="term" value="P:tRNA processing"/>
    <property type="evidence" value="ECO:0007669"/>
    <property type="project" value="UniProtKB-KW"/>
</dbReference>
<dbReference type="PANTHER" id="PTHR46098:SF1">
    <property type="entry name" value="TRNA (CYTOSINE(38)-C(5))-METHYLTRANSFERASE"/>
    <property type="match status" value="1"/>
</dbReference>
<comment type="similarity">
    <text evidence="7">Belongs to the class I-like SAM-binding methyltransferase superfamily. C5-methyltransferase family.</text>
</comment>
<dbReference type="Gene3D" id="3.30.1960.10">
    <property type="entry name" value="tRNA wybutosine-synthesizing-like"/>
    <property type="match status" value="1"/>
</dbReference>
<dbReference type="InterPro" id="IPR029063">
    <property type="entry name" value="SAM-dependent_MTases_sf"/>
</dbReference>
<dbReference type="Gene3D" id="3.40.50.150">
    <property type="entry name" value="Vaccinia Virus protein VP39"/>
    <property type="match status" value="1"/>
</dbReference>